<keyword evidence="3" id="KW-1185">Reference proteome</keyword>
<reference evidence="2" key="1">
    <citation type="journal article" date="2019" name="bioRxiv">
        <title>The Genome of the Zebra Mussel, Dreissena polymorpha: A Resource for Invasive Species Research.</title>
        <authorList>
            <person name="McCartney M.A."/>
            <person name="Auch B."/>
            <person name="Kono T."/>
            <person name="Mallez S."/>
            <person name="Zhang Y."/>
            <person name="Obille A."/>
            <person name="Becker A."/>
            <person name="Abrahante J.E."/>
            <person name="Garbe J."/>
            <person name="Badalamenti J.P."/>
            <person name="Herman A."/>
            <person name="Mangelson H."/>
            <person name="Liachko I."/>
            <person name="Sullivan S."/>
            <person name="Sone E.D."/>
            <person name="Koren S."/>
            <person name="Silverstein K.A.T."/>
            <person name="Beckman K.B."/>
            <person name="Gohl D.M."/>
        </authorList>
    </citation>
    <scope>NUCLEOTIDE SEQUENCE</scope>
    <source>
        <strain evidence="2">Duluth1</strain>
        <tissue evidence="2">Whole animal</tissue>
    </source>
</reference>
<sequence>MEATKQGKVSNSKAEGAFISTGFSNWKDATVKFRKHQDSDCHKEAVERHVTLPKQTHDIGETLSAAHSEERKKTENNF</sequence>
<evidence type="ECO:0000313" key="2">
    <source>
        <dbReference type="EMBL" id="KAH3738726.1"/>
    </source>
</evidence>
<dbReference type="Proteomes" id="UP000828390">
    <property type="component" value="Unassembled WGS sequence"/>
</dbReference>
<feature type="compositionally biased region" description="Basic and acidic residues" evidence="1">
    <location>
        <begin position="67"/>
        <end position="78"/>
    </location>
</feature>
<feature type="region of interest" description="Disordered" evidence="1">
    <location>
        <begin position="55"/>
        <end position="78"/>
    </location>
</feature>
<organism evidence="2 3">
    <name type="scientific">Dreissena polymorpha</name>
    <name type="common">Zebra mussel</name>
    <name type="synonym">Mytilus polymorpha</name>
    <dbReference type="NCBI Taxonomy" id="45954"/>
    <lineage>
        <taxon>Eukaryota</taxon>
        <taxon>Metazoa</taxon>
        <taxon>Spiralia</taxon>
        <taxon>Lophotrochozoa</taxon>
        <taxon>Mollusca</taxon>
        <taxon>Bivalvia</taxon>
        <taxon>Autobranchia</taxon>
        <taxon>Heteroconchia</taxon>
        <taxon>Euheterodonta</taxon>
        <taxon>Imparidentia</taxon>
        <taxon>Neoheterodontei</taxon>
        <taxon>Myida</taxon>
        <taxon>Dreissenoidea</taxon>
        <taxon>Dreissenidae</taxon>
        <taxon>Dreissena</taxon>
    </lineage>
</organism>
<protein>
    <recommendedName>
        <fullName evidence="4">DUF4371 domain-containing protein</fullName>
    </recommendedName>
</protein>
<dbReference type="EMBL" id="JAIWYP010000011">
    <property type="protein sequence ID" value="KAH3738726.1"/>
    <property type="molecule type" value="Genomic_DNA"/>
</dbReference>
<proteinExistence type="predicted"/>
<gene>
    <name evidence="2" type="ORF">DPMN_045367</name>
</gene>
<evidence type="ECO:0000256" key="1">
    <source>
        <dbReference type="SAM" id="MobiDB-lite"/>
    </source>
</evidence>
<evidence type="ECO:0008006" key="4">
    <source>
        <dbReference type="Google" id="ProtNLM"/>
    </source>
</evidence>
<name>A0A9D4D6F0_DREPO</name>
<reference evidence="2" key="2">
    <citation type="submission" date="2020-11" db="EMBL/GenBank/DDBJ databases">
        <authorList>
            <person name="McCartney M.A."/>
            <person name="Auch B."/>
            <person name="Kono T."/>
            <person name="Mallez S."/>
            <person name="Becker A."/>
            <person name="Gohl D.M."/>
            <person name="Silverstein K.A.T."/>
            <person name="Koren S."/>
            <person name="Bechman K.B."/>
            <person name="Herman A."/>
            <person name="Abrahante J.E."/>
            <person name="Garbe J."/>
        </authorList>
    </citation>
    <scope>NUCLEOTIDE SEQUENCE</scope>
    <source>
        <strain evidence="2">Duluth1</strain>
        <tissue evidence="2">Whole animal</tissue>
    </source>
</reference>
<accession>A0A9D4D6F0</accession>
<comment type="caution">
    <text evidence="2">The sequence shown here is derived from an EMBL/GenBank/DDBJ whole genome shotgun (WGS) entry which is preliminary data.</text>
</comment>
<dbReference type="AlphaFoldDB" id="A0A9D4D6F0"/>
<evidence type="ECO:0000313" key="3">
    <source>
        <dbReference type="Proteomes" id="UP000828390"/>
    </source>
</evidence>